<feature type="region of interest" description="Disordered" evidence="1">
    <location>
        <begin position="1"/>
        <end position="23"/>
    </location>
</feature>
<dbReference type="Proteomes" id="UP000010467">
    <property type="component" value="Chromosome"/>
</dbReference>
<gene>
    <name evidence="2" type="ordered locus">Deipe_3251</name>
</gene>
<evidence type="ECO:0000256" key="1">
    <source>
        <dbReference type="SAM" id="MobiDB-lite"/>
    </source>
</evidence>
<organism evidence="2 3">
    <name type="scientific">Deinococcus peraridilitoris (strain DSM 19664 / LMG 22246 / CIP 109416 / KR-200)</name>
    <dbReference type="NCBI Taxonomy" id="937777"/>
    <lineage>
        <taxon>Bacteria</taxon>
        <taxon>Thermotogati</taxon>
        <taxon>Deinococcota</taxon>
        <taxon>Deinococci</taxon>
        <taxon>Deinococcales</taxon>
        <taxon>Deinococcaceae</taxon>
        <taxon>Deinococcus</taxon>
    </lineage>
</organism>
<keyword evidence="3" id="KW-1185">Reference proteome</keyword>
<evidence type="ECO:0000313" key="3">
    <source>
        <dbReference type="Proteomes" id="UP000010467"/>
    </source>
</evidence>
<dbReference type="PATRIC" id="fig|937777.3.peg.3267"/>
<dbReference type="KEGG" id="dpd:Deipe_3251"/>
<dbReference type="STRING" id="937777.Deipe_3251"/>
<proteinExistence type="predicted"/>
<dbReference type="HOGENOM" id="CLU_2301205_0_0_0"/>
<sequence length="100" mass="11474">MEHPPMPDVQRDEQGNPRNLHEGARSGERYFLSALSQVVEVIAVCPVLWKSWEGDDVAYVVRLEDGSRKLISGLDEEELRAKISEYRRAIEQTEHLLSQL</sequence>
<protein>
    <submittedName>
        <fullName evidence="2">Uncharacterized protein</fullName>
    </submittedName>
</protein>
<dbReference type="AlphaFoldDB" id="L0A5I4"/>
<dbReference type="RefSeq" id="WP_015236992.1">
    <property type="nucleotide sequence ID" value="NC_019793.1"/>
</dbReference>
<evidence type="ECO:0000313" key="2">
    <source>
        <dbReference type="EMBL" id="AFZ68694.1"/>
    </source>
</evidence>
<accession>L0A5I4</accession>
<name>L0A5I4_DEIPD</name>
<dbReference type="EMBL" id="CP003382">
    <property type="protein sequence ID" value="AFZ68694.1"/>
    <property type="molecule type" value="Genomic_DNA"/>
</dbReference>
<reference evidence="3" key="1">
    <citation type="submission" date="2012-03" db="EMBL/GenBank/DDBJ databases">
        <title>Complete sequence of chromosome of Deinococcus peraridilitoris DSM 19664.</title>
        <authorList>
            <person name="Lucas S."/>
            <person name="Copeland A."/>
            <person name="Lapidus A."/>
            <person name="Glavina del Rio T."/>
            <person name="Dalin E."/>
            <person name="Tice H."/>
            <person name="Bruce D."/>
            <person name="Goodwin L."/>
            <person name="Pitluck S."/>
            <person name="Peters L."/>
            <person name="Mikhailova N."/>
            <person name="Lu M."/>
            <person name="Kyrpides N."/>
            <person name="Mavromatis K."/>
            <person name="Ivanova N."/>
            <person name="Brettin T."/>
            <person name="Detter J.C."/>
            <person name="Han C."/>
            <person name="Larimer F."/>
            <person name="Land M."/>
            <person name="Hauser L."/>
            <person name="Markowitz V."/>
            <person name="Cheng J.-F."/>
            <person name="Hugenholtz P."/>
            <person name="Woyke T."/>
            <person name="Wu D."/>
            <person name="Pukall R."/>
            <person name="Steenblock K."/>
            <person name="Brambilla E."/>
            <person name="Klenk H.-P."/>
            <person name="Eisen J.A."/>
        </authorList>
    </citation>
    <scope>NUCLEOTIDE SEQUENCE [LARGE SCALE GENOMIC DNA]</scope>
    <source>
        <strain evidence="3">DSM 19664 / LMG 22246 / CIP 109416 / KR-200</strain>
    </source>
</reference>